<feature type="chain" id="PRO_5022227338" description="Glycine zipper domain-containing protein" evidence="1">
    <location>
        <begin position="22"/>
        <end position="225"/>
    </location>
</feature>
<reference evidence="3 4" key="1">
    <citation type="submission" date="2019-02" db="EMBL/GenBank/DDBJ databases">
        <title>Deep-cultivation of Planctomycetes and their phenomic and genomic characterization uncovers novel biology.</title>
        <authorList>
            <person name="Wiegand S."/>
            <person name="Jogler M."/>
            <person name="Boedeker C."/>
            <person name="Pinto D."/>
            <person name="Vollmers J."/>
            <person name="Rivas-Marin E."/>
            <person name="Kohn T."/>
            <person name="Peeters S.H."/>
            <person name="Heuer A."/>
            <person name="Rast P."/>
            <person name="Oberbeckmann S."/>
            <person name="Bunk B."/>
            <person name="Jeske O."/>
            <person name="Meyerdierks A."/>
            <person name="Storesund J.E."/>
            <person name="Kallscheuer N."/>
            <person name="Luecker S."/>
            <person name="Lage O.M."/>
            <person name="Pohl T."/>
            <person name="Merkel B.J."/>
            <person name="Hornburger P."/>
            <person name="Mueller R.-W."/>
            <person name="Bruemmer F."/>
            <person name="Labrenz M."/>
            <person name="Spormann A.M."/>
            <person name="Op den Camp H."/>
            <person name="Overmann J."/>
            <person name="Amann R."/>
            <person name="Jetten M.S.M."/>
            <person name="Mascher T."/>
            <person name="Medema M.H."/>
            <person name="Devos D.P."/>
            <person name="Kaster A.-K."/>
            <person name="Ovreas L."/>
            <person name="Rohde M."/>
            <person name="Galperin M.Y."/>
            <person name="Jogler C."/>
        </authorList>
    </citation>
    <scope>NUCLEOTIDE SEQUENCE [LARGE SCALE GENOMIC DNA]</scope>
    <source>
        <strain evidence="3 4">ETA_A8</strain>
    </source>
</reference>
<accession>A0A517YJP8</accession>
<sequence precursor="true">MKSLVIIVLSLAVTLTTVVSGGCQTPNYQRNGTVLGGLTGAGLGAAIGNKSQNALAGGLIGGAVGAITGNAIGEGIDNDRAQAQQQAYAAGSAQQAVKGAVAPQDVVAMCRAGLSEDVIVTHVRTNGVTQTLQVNDLIYLRNQGVPDSVLQAMQQAPTSQARYQSAYTAAIPPPPPTPVIVEHVYGPRYYAPPPYYWHGYHGPHYHGHHHARGPSHVHWGFSFGR</sequence>
<dbReference type="AlphaFoldDB" id="A0A517YJP8"/>
<dbReference type="EMBL" id="CP036274">
    <property type="protein sequence ID" value="QDU30451.1"/>
    <property type="molecule type" value="Genomic_DNA"/>
</dbReference>
<evidence type="ECO:0000256" key="1">
    <source>
        <dbReference type="SAM" id="SignalP"/>
    </source>
</evidence>
<evidence type="ECO:0000259" key="2">
    <source>
        <dbReference type="Pfam" id="PF13488"/>
    </source>
</evidence>
<name>A0A517YJP8_9BACT</name>
<dbReference type="KEGG" id="aagg:ETAA8_55910"/>
<evidence type="ECO:0000313" key="3">
    <source>
        <dbReference type="EMBL" id="QDU30451.1"/>
    </source>
</evidence>
<feature type="signal peptide" evidence="1">
    <location>
        <begin position="1"/>
        <end position="21"/>
    </location>
</feature>
<proteinExistence type="predicted"/>
<dbReference type="OrthoDB" id="283576at2"/>
<feature type="domain" description="Glycine zipper" evidence="2">
    <location>
        <begin position="32"/>
        <end position="79"/>
    </location>
</feature>
<dbReference type="Pfam" id="PF13488">
    <property type="entry name" value="Gly-zipper_Omp"/>
    <property type="match status" value="1"/>
</dbReference>
<evidence type="ECO:0000313" key="4">
    <source>
        <dbReference type="Proteomes" id="UP000315017"/>
    </source>
</evidence>
<dbReference type="PROSITE" id="PS51257">
    <property type="entry name" value="PROKAR_LIPOPROTEIN"/>
    <property type="match status" value="1"/>
</dbReference>
<keyword evidence="4" id="KW-1185">Reference proteome</keyword>
<dbReference type="Proteomes" id="UP000315017">
    <property type="component" value="Chromosome"/>
</dbReference>
<keyword evidence="1" id="KW-0732">Signal</keyword>
<dbReference type="InterPro" id="IPR039567">
    <property type="entry name" value="Gly-zipper"/>
</dbReference>
<dbReference type="RefSeq" id="WP_145095928.1">
    <property type="nucleotide sequence ID" value="NZ_CP036274.1"/>
</dbReference>
<organism evidence="3 4">
    <name type="scientific">Anatilimnocola aggregata</name>
    <dbReference type="NCBI Taxonomy" id="2528021"/>
    <lineage>
        <taxon>Bacteria</taxon>
        <taxon>Pseudomonadati</taxon>
        <taxon>Planctomycetota</taxon>
        <taxon>Planctomycetia</taxon>
        <taxon>Pirellulales</taxon>
        <taxon>Pirellulaceae</taxon>
        <taxon>Anatilimnocola</taxon>
    </lineage>
</organism>
<gene>
    <name evidence="3" type="ORF">ETAA8_55910</name>
</gene>
<protein>
    <recommendedName>
        <fullName evidence="2">Glycine zipper domain-containing protein</fullName>
    </recommendedName>
</protein>